<reference evidence="2" key="1">
    <citation type="journal article" date="2020" name="mSystems">
        <title>Genome- and Community-Level Interaction Insights into Carbon Utilization and Element Cycling Functions of Hydrothermarchaeota in Hydrothermal Sediment.</title>
        <authorList>
            <person name="Zhou Z."/>
            <person name="Liu Y."/>
            <person name="Xu W."/>
            <person name="Pan J."/>
            <person name="Luo Z.H."/>
            <person name="Li M."/>
        </authorList>
    </citation>
    <scope>NUCLEOTIDE SEQUENCE [LARGE SCALE GENOMIC DNA]</scope>
    <source>
        <strain evidence="2">HyVt-633</strain>
    </source>
</reference>
<feature type="transmembrane region" description="Helical" evidence="1">
    <location>
        <begin position="108"/>
        <end position="125"/>
    </location>
</feature>
<organism evidence="2">
    <name type="scientific">Chlorobaculum parvum</name>
    <dbReference type="NCBI Taxonomy" id="274539"/>
    <lineage>
        <taxon>Bacteria</taxon>
        <taxon>Pseudomonadati</taxon>
        <taxon>Chlorobiota</taxon>
        <taxon>Chlorobiia</taxon>
        <taxon>Chlorobiales</taxon>
        <taxon>Chlorobiaceae</taxon>
        <taxon>Chlorobaculum</taxon>
    </lineage>
</organism>
<keyword evidence="1" id="KW-0472">Membrane</keyword>
<dbReference type="AlphaFoldDB" id="A0A7C5HGV9"/>
<protein>
    <submittedName>
        <fullName evidence="2">Uncharacterized protein</fullName>
    </submittedName>
</protein>
<feature type="transmembrane region" description="Helical" evidence="1">
    <location>
        <begin position="137"/>
        <end position="162"/>
    </location>
</feature>
<comment type="caution">
    <text evidence="2">The sequence shown here is derived from an EMBL/GenBank/DDBJ whole genome shotgun (WGS) entry which is preliminary data.</text>
</comment>
<gene>
    <name evidence="2" type="ORF">ENL07_02605</name>
</gene>
<accession>A0A7C5HGV9</accession>
<sequence>MKEKIIERYDRTENGQVIIDVAASKVEELYEDFDKQAPYHRKDLDEELAAYLAGCVREIGKSEFVIRITLDRAPSGELQARIRTSLYKFFMYQRELEIASVTRTLKHSLMLLLAGFALLFLSFRLHGCPERPFYQNVLIEGVTIAAWVSLWEALSIVLFNWWPSRHRIKQNFRIANAEVLFQAQDGGL</sequence>
<evidence type="ECO:0000256" key="1">
    <source>
        <dbReference type="SAM" id="Phobius"/>
    </source>
</evidence>
<proteinExistence type="predicted"/>
<evidence type="ECO:0000313" key="2">
    <source>
        <dbReference type="EMBL" id="HHE31543.1"/>
    </source>
</evidence>
<keyword evidence="1" id="KW-0812">Transmembrane</keyword>
<dbReference type="Proteomes" id="UP000886058">
    <property type="component" value="Unassembled WGS sequence"/>
</dbReference>
<keyword evidence="1" id="KW-1133">Transmembrane helix</keyword>
<name>A0A7C5HGV9_9CHLB</name>
<dbReference type="EMBL" id="DRSQ01000059">
    <property type="protein sequence ID" value="HHE31543.1"/>
    <property type="molecule type" value="Genomic_DNA"/>
</dbReference>